<feature type="transmembrane region" description="Helical" evidence="5">
    <location>
        <begin position="45"/>
        <end position="66"/>
    </location>
</feature>
<keyword evidence="7" id="KW-1185">Reference proteome</keyword>
<comment type="caution">
    <text evidence="6">The sequence shown here is derived from an EMBL/GenBank/DDBJ whole genome shotgun (WGS) entry which is preliminary data.</text>
</comment>
<dbReference type="PANTHER" id="PTHR37955:SF1">
    <property type="entry name" value="DEP DOMAIN-CONTAINING PROTEIN"/>
    <property type="match status" value="1"/>
</dbReference>
<comment type="subcellular location">
    <subcellularLocation>
        <location evidence="1">Membrane</location>
        <topology evidence="1">Multi-pass membrane protein</topology>
    </subcellularLocation>
</comment>
<evidence type="ECO:0000256" key="4">
    <source>
        <dbReference type="ARBA" id="ARBA00023136"/>
    </source>
</evidence>
<dbReference type="Pfam" id="PF03595">
    <property type="entry name" value="SLAC1"/>
    <property type="match status" value="1"/>
</dbReference>
<feature type="transmembrane region" description="Helical" evidence="5">
    <location>
        <begin position="233"/>
        <end position="251"/>
    </location>
</feature>
<feature type="transmembrane region" description="Helical" evidence="5">
    <location>
        <begin position="146"/>
        <end position="168"/>
    </location>
</feature>
<dbReference type="RefSeq" id="WP_081202363.1">
    <property type="nucleotide sequence ID" value="NZ_FOCZ01000004.1"/>
</dbReference>
<dbReference type="GO" id="GO:0046583">
    <property type="term" value="F:monoatomic cation efflux transmembrane transporter activity"/>
    <property type="evidence" value="ECO:0007669"/>
    <property type="project" value="TreeGrafter"/>
</dbReference>
<organism evidence="6 7">
    <name type="scientific">Niastella yeongjuensis</name>
    <dbReference type="NCBI Taxonomy" id="354355"/>
    <lineage>
        <taxon>Bacteria</taxon>
        <taxon>Pseudomonadati</taxon>
        <taxon>Bacteroidota</taxon>
        <taxon>Chitinophagia</taxon>
        <taxon>Chitinophagales</taxon>
        <taxon>Chitinophagaceae</taxon>
        <taxon>Niastella</taxon>
    </lineage>
</organism>
<evidence type="ECO:0000256" key="3">
    <source>
        <dbReference type="ARBA" id="ARBA00022989"/>
    </source>
</evidence>
<sequence length="324" mass="36614">MSADGNKKSLLNIVPVCTFGIIASINGLSFSWKLACVRWHIPNSLLAYVDGFSLLLFLALTLFFLYQFAQHPQVFRAALKDPLSPHYFVIFPITILFLSTIFWPAYPAVTIVLWSLGTFLIAAFIWNIAIQWLCYRCIFEKMTPSYVLPITVALDVPITGYYLPVIVIKAICTVFLFIGLLFALILMIQLFLSLLKKDDKRDLRNAIITFSALSALVFMAYDSYIHIDSRFSQALFFLGAGLLLALSLYTLNIKHKPSFSFSFWGLSSPLIIVTVSALKFANRGSDYGRWLMAMGLLSIGTLIIGVVLIRITFNIFKRLNYKHV</sequence>
<dbReference type="Proteomes" id="UP000192610">
    <property type="component" value="Unassembled WGS sequence"/>
</dbReference>
<protein>
    <recommendedName>
        <fullName evidence="8">C4-dicarboxylate ABC transporter</fullName>
    </recommendedName>
</protein>
<name>A0A1V9EGM2_9BACT</name>
<evidence type="ECO:0000256" key="1">
    <source>
        <dbReference type="ARBA" id="ARBA00004141"/>
    </source>
</evidence>
<gene>
    <name evidence="6" type="ORF">A4H97_32705</name>
</gene>
<dbReference type="AlphaFoldDB" id="A0A1V9EGM2"/>
<accession>A0A1V9EGM2</accession>
<dbReference type="InterPro" id="IPR052951">
    <property type="entry name" value="Tellurite_res_ion_channel"/>
</dbReference>
<dbReference type="InterPro" id="IPR004695">
    <property type="entry name" value="SLAC1/Mae1/Ssu1/TehA"/>
</dbReference>
<evidence type="ECO:0008006" key="8">
    <source>
        <dbReference type="Google" id="ProtNLM"/>
    </source>
</evidence>
<feature type="transmembrane region" description="Helical" evidence="5">
    <location>
        <begin position="174"/>
        <end position="195"/>
    </location>
</feature>
<evidence type="ECO:0000256" key="2">
    <source>
        <dbReference type="ARBA" id="ARBA00022692"/>
    </source>
</evidence>
<feature type="transmembrane region" description="Helical" evidence="5">
    <location>
        <begin position="258"/>
        <end position="278"/>
    </location>
</feature>
<dbReference type="GO" id="GO:0005886">
    <property type="term" value="C:plasma membrane"/>
    <property type="evidence" value="ECO:0007669"/>
    <property type="project" value="TreeGrafter"/>
</dbReference>
<keyword evidence="2 5" id="KW-0812">Transmembrane</keyword>
<proteinExistence type="predicted"/>
<feature type="transmembrane region" description="Helical" evidence="5">
    <location>
        <begin position="12"/>
        <end position="33"/>
    </location>
</feature>
<reference evidence="7" key="1">
    <citation type="submission" date="2016-04" db="EMBL/GenBank/DDBJ databases">
        <authorList>
            <person name="Chen L."/>
            <person name="Zhuang W."/>
            <person name="Wang G."/>
        </authorList>
    </citation>
    <scope>NUCLEOTIDE SEQUENCE [LARGE SCALE GENOMIC DNA]</scope>
    <source>
        <strain evidence="7">17621</strain>
    </source>
</reference>
<evidence type="ECO:0000313" key="7">
    <source>
        <dbReference type="Proteomes" id="UP000192610"/>
    </source>
</evidence>
<dbReference type="InterPro" id="IPR038665">
    <property type="entry name" value="Voltage-dep_anion_channel_sf"/>
</dbReference>
<keyword evidence="4 5" id="KW-0472">Membrane</keyword>
<dbReference type="STRING" id="354355.SAMN05660816_02456"/>
<evidence type="ECO:0000256" key="5">
    <source>
        <dbReference type="SAM" id="Phobius"/>
    </source>
</evidence>
<feature type="transmembrane region" description="Helical" evidence="5">
    <location>
        <begin position="290"/>
        <end position="313"/>
    </location>
</feature>
<feature type="transmembrane region" description="Helical" evidence="5">
    <location>
        <begin position="112"/>
        <end position="134"/>
    </location>
</feature>
<feature type="transmembrane region" description="Helical" evidence="5">
    <location>
        <begin position="207"/>
        <end position="227"/>
    </location>
</feature>
<dbReference type="PANTHER" id="PTHR37955">
    <property type="entry name" value="TELLURITE RESISTANCE PROTEIN TEHA"/>
    <property type="match status" value="1"/>
</dbReference>
<evidence type="ECO:0000313" key="6">
    <source>
        <dbReference type="EMBL" id="OQP45280.1"/>
    </source>
</evidence>
<feature type="transmembrane region" description="Helical" evidence="5">
    <location>
        <begin position="87"/>
        <end position="106"/>
    </location>
</feature>
<dbReference type="EMBL" id="LVXG01000031">
    <property type="protein sequence ID" value="OQP45280.1"/>
    <property type="molecule type" value="Genomic_DNA"/>
</dbReference>
<dbReference type="Gene3D" id="1.50.10.150">
    <property type="entry name" value="Voltage-dependent anion channel"/>
    <property type="match status" value="1"/>
</dbReference>
<keyword evidence="3 5" id="KW-1133">Transmembrane helix</keyword>
<dbReference type="OrthoDB" id="958273at2"/>